<gene>
    <name evidence="8" type="primary">DSCAM</name>
    <name evidence="8" type="ORF">GZH46_01399</name>
</gene>
<keyword evidence="2" id="KW-0677">Repeat</keyword>
<dbReference type="InterPro" id="IPR036179">
    <property type="entry name" value="Ig-like_dom_sf"/>
</dbReference>
<reference evidence="8 9" key="1">
    <citation type="submission" date="2020-10" db="EMBL/GenBank/DDBJ databases">
        <authorList>
            <person name="Klimov P.B."/>
            <person name="Dyachkov S.M."/>
            <person name="Chetverikov P.E."/>
        </authorList>
    </citation>
    <scope>NUCLEOTIDE SEQUENCE [LARGE SCALE GENOMIC DNA]</scope>
    <source>
        <strain evidence="8">BMOC 18-1129-001#AD2665</strain>
        <tissue evidence="8">Entire mites</tissue>
    </source>
</reference>
<feature type="domain" description="Ig-like" evidence="6">
    <location>
        <begin position="361"/>
        <end position="526"/>
    </location>
</feature>
<evidence type="ECO:0000256" key="2">
    <source>
        <dbReference type="ARBA" id="ARBA00022737"/>
    </source>
</evidence>
<feature type="compositionally biased region" description="Polar residues" evidence="5">
    <location>
        <begin position="1736"/>
        <end position="1747"/>
    </location>
</feature>
<feature type="region of interest" description="Disordered" evidence="5">
    <location>
        <begin position="2233"/>
        <end position="2275"/>
    </location>
</feature>
<name>A0ABQ7S9I7_9ACAR</name>
<evidence type="ECO:0000256" key="1">
    <source>
        <dbReference type="ARBA" id="ARBA00022729"/>
    </source>
</evidence>
<feature type="non-terminal residue" evidence="8">
    <location>
        <position position="1"/>
    </location>
</feature>
<dbReference type="InterPro" id="IPR013783">
    <property type="entry name" value="Ig-like_fold"/>
</dbReference>
<feature type="compositionally biased region" description="Low complexity" evidence="5">
    <location>
        <begin position="1782"/>
        <end position="1794"/>
    </location>
</feature>
<dbReference type="Pfam" id="PF00041">
    <property type="entry name" value="fn3"/>
    <property type="match status" value="1"/>
</dbReference>
<feature type="region of interest" description="Disordered" evidence="5">
    <location>
        <begin position="695"/>
        <end position="729"/>
    </location>
</feature>
<feature type="region of interest" description="Disordered" evidence="5">
    <location>
        <begin position="1726"/>
        <end position="1747"/>
    </location>
</feature>
<keyword evidence="9" id="KW-1185">Reference proteome</keyword>
<keyword evidence="4" id="KW-0393">Immunoglobulin domain</keyword>
<evidence type="ECO:0000259" key="7">
    <source>
        <dbReference type="PROSITE" id="PS50853"/>
    </source>
</evidence>
<organism evidence="8 9">
    <name type="scientific">Fragariocoptes setiger</name>
    <dbReference type="NCBI Taxonomy" id="1670756"/>
    <lineage>
        <taxon>Eukaryota</taxon>
        <taxon>Metazoa</taxon>
        <taxon>Ecdysozoa</taxon>
        <taxon>Arthropoda</taxon>
        <taxon>Chelicerata</taxon>
        <taxon>Arachnida</taxon>
        <taxon>Acari</taxon>
        <taxon>Acariformes</taxon>
        <taxon>Trombidiformes</taxon>
        <taxon>Prostigmata</taxon>
        <taxon>Eupodina</taxon>
        <taxon>Eriophyoidea</taxon>
        <taxon>Phytoptidae</taxon>
        <taxon>Fragariocoptes</taxon>
    </lineage>
</organism>
<evidence type="ECO:0000256" key="3">
    <source>
        <dbReference type="ARBA" id="ARBA00023157"/>
    </source>
</evidence>
<feature type="domain" description="Ig-like" evidence="6">
    <location>
        <begin position="810"/>
        <end position="896"/>
    </location>
</feature>
<feature type="compositionally biased region" description="Polar residues" evidence="5">
    <location>
        <begin position="1668"/>
        <end position="1691"/>
    </location>
</feature>
<sequence length="2422" mass="261797">SKEDENRGEQKASRVVSNTMSGASTSSLNAMTMNAAAANAAAAVSVQPINELSVDVYDEYVPVGASAVFKCRVSNPFQRVIAWLVEQPDNANTQQQSQQQQHHAIAAPLHVSMSLHEHLYNSQHKQRGLLSSRYLMTPTGELHVRNVQLKDSNKAFRCQTRNEATKETLTSTSQGRLIVTAYKIIIHACRRLLRNKGPHWWLASQAKLCLSCCHREQHLFIQATRLIGTTVLLTLLLCVCASCRKSLDAEKNGEHSVQRALSELAYQNLVDPHQNQWGVGEFIAWASSHNPTRHYAGELTRELPVTWKPASLAHLFRHAKQASQSRLVGVANANPKANTCHATLMSSLFGLLSKQLNNMAPRIVEFESRIVARAGDDVLLPCVSHGVPRPRTTWFKEAPNGASVGLSVSQLKEADDDDDDSNMNTADPTALSSSSLYDTLPRHAHRHLIPTVSSHSYNHNNNNNIDVDVEQAAKANLIEQSVSERYAMLDSSLVIRNARPSDAARFRCVANNSLGTHAVETQLTITMPLRVNITPSSLDINVGRKVALNCTVHGHPIHAIRWFKDGRELDALPSTLAPVPGDLHNATYWAPQQSASQQQSVVHIHTNAIEASGGSGVGELGADTSNQAQSSQLPKRWSTLTIERVRRQDHGVYQCVASSAYEDAQHASAQLLLKDDAPKFVETFVSRTIDASGADQQHIDDSASDASIPGVDLSGKGGPVQSNDKGTSSVSMRCIATGSPLPELTWTLDGTAIPEDTRYRIGDFVTRDGLLVSYVNITNVKPQDGGTYECMATNEVGVVRHSARLNVTGPPFVRPMSNLTGVAGHSLTVRCPVGGAPIDQIVWLKDDRRLPLNHRQRAFANGTLHVDQLNELSDTGTYTCQARQSDQTASASFYLSIKVAPAVEPFAFAKNLHKGQRYNVMCTITRGDPPVSIRWLKDGRLIESDGRLGPTQVQSSATVDIYNSAVAMSQLHYANRRQASLEALASPFQSALQPSALLLPQDTHAHSHSHSHTGAARMSQNVQEISDELFAYLPGVTIVNVNQFSSTLVFNSLNAAQHRGSYACVATNDAGSAFHNSTLVIHEPPEWRIEPHDVGITFGRMATLDCQADGFPSPRIEWRLSQDAMGREAPTEFRPITSSVYMRVHENGSLVIYNAQRSDAGYYLCSASNGVGVPLSRVVRLTVNVAAHFNTKYRSESVCRSQTAKLRCEANGDTPLSISWLRDKQPLLVTPSVMSIINDNNNNNNNGQGPNSAVLMSDGPTAGATITWSQADGASVSELLIDKCERSHSALYTCIAQNAYGADETAIQLIVLDVPDAPRALTISEHEARSARLMWRPPLHSGNTPILRYLITYAPYTQSSPLSQGGGVGGGGGFASTSTNAQASGVSKQQHLGQADLTDLTPAGQLQQHTSTNGASVNVTVVGNETSVWLRNLTPLSEYELRLMAINAIGVSAAGEPLVFKTEDETPVAPPHSVTATPIAGRRVLVRWRAPPVAPNVRYGLTSGYYVGYRRASSSSTSNSARTSSSSSSNEIVYDNQRATFVYKTIDYYSSLVSATSPSSTTITTATVTNNAIKQQSASDTHLTINGPMHETVLSGLKRQRKYQIVVQPFNARGAGPASEPVSVETWRHDAPDAPVSTRIVGRTSHSLQLAWSMDSDNDHFTTMTHTTGGSAQNSLSVAKGTPNSAISGISDTDNDNNANLDDPIDGFLVRVRRSPSPVSLTTTMINSAQQQQQQSGVNNRDQIGSKSSSMFSINNHSPFVELDIAHIANDERVSFQHQHNAKNNNSNNQTVNNSDDDEMRELRVAGDARQLNIDQLRCGTRYALHIVAYNQHGHSERSTIVYAKTEGSTPVAPARGALLTVNASAATINLGAWHDGACPMRSFDIHYKPSRAHAWIALTNVNIPSSMANNNNHNDQQQPNTAAHTRAGSFQTGTGGASADNNNNNVMQQQQQQQPSFIVLDELTKSLSYDLKIVANNEAGATEAQYSFLTGNNAALDAPLDTSLTGGNGADTLTGENLAYLMGSVASCLVAVLAALGACSALIGKGQRRSLPSSNGGSSSLGSSSRSYYDTPNVHPTSQPPQASSTNHQQHVSPLKGNSLMLMEGPHAAVQPQALDVNNTYGTTNNANININGASTLPHHHPHLSSARYDTVLHGPHASSGSSLSGPCASEGAGPLTETLRLNELAASNARTLTGRTSGGYYVAIGSANNHQHQSDQSKSATLATFRHRHHNHNHHHHHNQTHHTLTHHNQAMAQQQQQQQQQAQQEYGSDEQQQFHAQTIANLTTSNSLINAVAAAAANATNCNNSIYSGPCQNSSNLNEQQTCTMLHNHQLADYAIALNSSLINQQQQLELNAQQQPQPQQTAYATVKHRQTPQDATNYPAGGASNVPVNVGPVNSILTHTPDSFSLYQCPNVRYTAIQ</sequence>
<dbReference type="CDD" id="cd00096">
    <property type="entry name" value="Ig"/>
    <property type="match status" value="1"/>
</dbReference>
<feature type="compositionally biased region" description="Basic residues" evidence="5">
    <location>
        <begin position="2233"/>
        <end position="2248"/>
    </location>
</feature>
<dbReference type="InterPro" id="IPR003599">
    <property type="entry name" value="Ig_sub"/>
</dbReference>
<feature type="region of interest" description="Disordered" evidence="5">
    <location>
        <begin position="2356"/>
        <end position="2388"/>
    </location>
</feature>
<feature type="region of interest" description="Disordered" evidence="5">
    <location>
        <begin position="1668"/>
        <end position="1699"/>
    </location>
</feature>
<dbReference type="PANTHER" id="PTHR12231:SF253">
    <property type="entry name" value="DPR-INTERACTING PROTEIN ETA, ISOFORM B-RELATED"/>
    <property type="match status" value="1"/>
</dbReference>
<accession>A0ABQ7S9I7</accession>
<feature type="region of interest" description="Disordered" evidence="5">
    <location>
        <begin position="2048"/>
        <end position="2094"/>
    </location>
</feature>
<dbReference type="SMART" id="SM00409">
    <property type="entry name" value="IG"/>
    <property type="match status" value="8"/>
</dbReference>
<feature type="compositionally biased region" description="Polar residues" evidence="5">
    <location>
        <begin position="2069"/>
        <end position="2093"/>
    </location>
</feature>
<feature type="domain" description="Ig-like" evidence="6">
    <location>
        <begin position="48"/>
        <end position="170"/>
    </location>
</feature>
<feature type="region of interest" description="Disordered" evidence="5">
    <location>
        <begin position="1909"/>
        <end position="1954"/>
    </location>
</feature>
<keyword evidence="1" id="KW-0732">Signal</keyword>
<feature type="domain" description="Ig-like" evidence="6">
    <location>
        <begin position="901"/>
        <end position="1080"/>
    </location>
</feature>
<evidence type="ECO:0000256" key="4">
    <source>
        <dbReference type="ARBA" id="ARBA00023319"/>
    </source>
</evidence>
<feature type="compositionally biased region" description="Polar residues" evidence="5">
    <location>
        <begin position="422"/>
        <end position="435"/>
    </location>
</feature>
<feature type="domain" description="Ig-like" evidence="6">
    <location>
        <begin position="1201"/>
        <end position="1308"/>
    </location>
</feature>
<evidence type="ECO:0000313" key="8">
    <source>
        <dbReference type="EMBL" id="KAG9510067.1"/>
    </source>
</evidence>
<dbReference type="Proteomes" id="UP000825002">
    <property type="component" value="Unassembled WGS sequence"/>
</dbReference>
<evidence type="ECO:0000313" key="9">
    <source>
        <dbReference type="Proteomes" id="UP000825002"/>
    </source>
</evidence>
<dbReference type="InterPro" id="IPR036116">
    <property type="entry name" value="FN3_sf"/>
</dbReference>
<dbReference type="CDD" id="cd00063">
    <property type="entry name" value="FN3"/>
    <property type="match status" value="2"/>
</dbReference>
<dbReference type="InterPro" id="IPR003598">
    <property type="entry name" value="Ig_sub2"/>
</dbReference>
<dbReference type="InterPro" id="IPR051170">
    <property type="entry name" value="Neural/epithelial_adhesion"/>
</dbReference>
<dbReference type="EMBL" id="JAIFTH010000243">
    <property type="protein sequence ID" value="KAG9510067.1"/>
    <property type="molecule type" value="Genomic_DNA"/>
</dbReference>
<proteinExistence type="predicted"/>
<feature type="domain" description="Ig-like" evidence="6">
    <location>
        <begin position="1085"/>
        <end position="1182"/>
    </location>
</feature>
<dbReference type="Gene3D" id="2.60.40.10">
    <property type="entry name" value="Immunoglobulins"/>
    <property type="match status" value="11"/>
</dbReference>
<dbReference type="PROSITE" id="PS50835">
    <property type="entry name" value="IG_LIKE"/>
    <property type="match status" value="8"/>
</dbReference>
<dbReference type="SUPFAM" id="SSF48726">
    <property type="entry name" value="Immunoglobulin"/>
    <property type="match status" value="8"/>
</dbReference>
<dbReference type="PANTHER" id="PTHR12231">
    <property type="entry name" value="CTX-RELATED TYPE I TRANSMEMBRANE PROTEIN"/>
    <property type="match status" value="1"/>
</dbReference>
<dbReference type="InterPro" id="IPR007110">
    <property type="entry name" value="Ig-like_dom"/>
</dbReference>
<feature type="compositionally biased region" description="Low complexity" evidence="5">
    <location>
        <begin position="2050"/>
        <end position="2068"/>
    </location>
</feature>
<feature type="region of interest" description="Disordered" evidence="5">
    <location>
        <begin position="413"/>
        <end position="435"/>
    </location>
</feature>
<dbReference type="SMART" id="SM00408">
    <property type="entry name" value="IGc2"/>
    <property type="match status" value="7"/>
</dbReference>
<feature type="compositionally biased region" description="Low complexity" evidence="5">
    <location>
        <begin position="2249"/>
        <end position="2267"/>
    </location>
</feature>
<feature type="domain" description="Ig-like" evidence="6">
    <location>
        <begin position="709"/>
        <end position="806"/>
    </location>
</feature>
<comment type="caution">
    <text evidence="8">The sequence shown here is derived from an EMBL/GenBank/DDBJ whole genome shotgun (WGS) entry which is preliminary data.</text>
</comment>
<feature type="region of interest" description="Disordered" evidence="5">
    <location>
        <begin position="1777"/>
        <end position="1796"/>
    </location>
</feature>
<evidence type="ECO:0000256" key="5">
    <source>
        <dbReference type="SAM" id="MobiDB-lite"/>
    </source>
</evidence>
<dbReference type="Pfam" id="PF07679">
    <property type="entry name" value="I-set"/>
    <property type="match status" value="2"/>
</dbReference>
<keyword evidence="3" id="KW-1015">Disulfide bond</keyword>
<feature type="domain" description="Fibronectin type-III" evidence="7">
    <location>
        <begin position="1317"/>
        <end position="1465"/>
    </location>
</feature>
<feature type="compositionally biased region" description="Basic and acidic residues" evidence="5">
    <location>
        <begin position="1"/>
        <end position="12"/>
    </location>
</feature>
<protein>
    <submittedName>
        <fullName evidence="8">Down syndrome cell adhesion molecule-like protein</fullName>
    </submittedName>
</protein>
<dbReference type="CDD" id="cd20956">
    <property type="entry name" value="IgI_4_Dscam"/>
    <property type="match status" value="1"/>
</dbReference>
<dbReference type="InterPro" id="IPR003961">
    <property type="entry name" value="FN3_dom"/>
</dbReference>
<dbReference type="Pfam" id="PF13927">
    <property type="entry name" value="Ig_3"/>
    <property type="match status" value="1"/>
</dbReference>
<feature type="compositionally biased region" description="Polar residues" evidence="5">
    <location>
        <begin position="720"/>
        <end position="729"/>
    </location>
</feature>
<feature type="region of interest" description="Disordered" evidence="5">
    <location>
        <begin position="1"/>
        <end position="20"/>
    </location>
</feature>
<dbReference type="SMART" id="SM00060">
    <property type="entry name" value="FN3"/>
    <property type="match status" value="4"/>
</dbReference>
<feature type="compositionally biased region" description="Low complexity" evidence="5">
    <location>
        <begin position="1942"/>
        <end position="1954"/>
    </location>
</feature>
<feature type="compositionally biased region" description="Low complexity" evidence="5">
    <location>
        <begin position="1910"/>
        <end position="1921"/>
    </location>
</feature>
<feature type="domain" description="Ig-like" evidence="6">
    <location>
        <begin position="528"/>
        <end position="672"/>
    </location>
</feature>
<dbReference type="SUPFAM" id="SSF49265">
    <property type="entry name" value="Fibronectin type III"/>
    <property type="match status" value="2"/>
</dbReference>
<dbReference type="InterPro" id="IPR013098">
    <property type="entry name" value="Ig_I-set"/>
</dbReference>
<evidence type="ECO:0000259" key="6">
    <source>
        <dbReference type="PROSITE" id="PS50835"/>
    </source>
</evidence>
<feature type="domain" description="Fibronectin type-III" evidence="7">
    <location>
        <begin position="1470"/>
        <end position="1572"/>
    </location>
</feature>
<dbReference type="PROSITE" id="PS50853">
    <property type="entry name" value="FN3"/>
    <property type="match status" value="2"/>
</dbReference>